<feature type="transmembrane region" description="Helical" evidence="1">
    <location>
        <begin position="482"/>
        <end position="504"/>
    </location>
</feature>
<keyword evidence="1" id="KW-1133">Transmembrane helix</keyword>
<dbReference type="EMBL" id="JBHLUD010000005">
    <property type="protein sequence ID" value="MFC0543373.1"/>
    <property type="molecule type" value="Genomic_DNA"/>
</dbReference>
<protein>
    <submittedName>
        <fullName evidence="2">Uncharacterized protein</fullName>
    </submittedName>
</protein>
<keyword evidence="1" id="KW-0472">Membrane</keyword>
<feature type="transmembrane region" description="Helical" evidence="1">
    <location>
        <begin position="524"/>
        <end position="548"/>
    </location>
</feature>
<organism evidence="2 3">
    <name type="scientific">Kutzneria chonburiensis</name>
    <dbReference type="NCBI Taxonomy" id="1483604"/>
    <lineage>
        <taxon>Bacteria</taxon>
        <taxon>Bacillati</taxon>
        <taxon>Actinomycetota</taxon>
        <taxon>Actinomycetes</taxon>
        <taxon>Pseudonocardiales</taxon>
        <taxon>Pseudonocardiaceae</taxon>
        <taxon>Kutzneria</taxon>
    </lineage>
</organism>
<gene>
    <name evidence="2" type="ORF">ACFFH7_17855</name>
</gene>
<name>A0ABV6MSS9_9PSEU</name>
<evidence type="ECO:0000256" key="1">
    <source>
        <dbReference type="SAM" id="Phobius"/>
    </source>
</evidence>
<feature type="transmembrane region" description="Helical" evidence="1">
    <location>
        <begin position="47"/>
        <end position="68"/>
    </location>
</feature>
<feature type="transmembrane region" description="Helical" evidence="1">
    <location>
        <begin position="416"/>
        <end position="441"/>
    </location>
</feature>
<reference evidence="2 3" key="1">
    <citation type="submission" date="2024-09" db="EMBL/GenBank/DDBJ databases">
        <authorList>
            <person name="Sun Q."/>
            <person name="Mori K."/>
        </authorList>
    </citation>
    <scope>NUCLEOTIDE SEQUENCE [LARGE SCALE GENOMIC DNA]</scope>
    <source>
        <strain evidence="2 3">TBRC 1432</strain>
    </source>
</reference>
<dbReference type="RefSeq" id="WP_273940744.1">
    <property type="nucleotide sequence ID" value="NZ_CP097263.1"/>
</dbReference>
<keyword evidence="3" id="KW-1185">Reference proteome</keyword>
<keyword evidence="1" id="KW-0812">Transmembrane</keyword>
<proteinExistence type="predicted"/>
<evidence type="ECO:0000313" key="2">
    <source>
        <dbReference type="EMBL" id="MFC0543373.1"/>
    </source>
</evidence>
<feature type="transmembrane region" description="Helical" evidence="1">
    <location>
        <begin position="453"/>
        <end position="470"/>
    </location>
</feature>
<accession>A0ABV6MSS9</accession>
<dbReference type="Proteomes" id="UP001589810">
    <property type="component" value="Unassembled WGS sequence"/>
</dbReference>
<feature type="transmembrane region" description="Helical" evidence="1">
    <location>
        <begin position="20"/>
        <end position="41"/>
    </location>
</feature>
<comment type="caution">
    <text evidence="2">The sequence shown here is derived from an EMBL/GenBank/DDBJ whole genome shotgun (WGS) entry which is preliminary data.</text>
</comment>
<sequence length="575" mass="63142">MATDANEPVSLGRIRVIRLWLVLPSWLLLVTIIAALSGLLGDASTPTAIGAAVALAVCLFFHVFYASYAPTRLPRRRTERGGSVNLTSIRKEYTHTTEQFTEAQIVQYAKTILKPRKLRGRIIEEITPLRRTLRQKVQTILEVPADNTGDALLFPLLMPVKGELQDDLSISVDGETAATLTHREYLLLTSVVLDALLVPAVGALTHGETAELEKLVDTAVKLVARRSRPTTRAHVKKIKKCARRLKRLAPTCGDSFRIAAILLRKLATHYAIVVIVPTSTTKTNRCVVTYERFFIPKLRLAGLRHPLRFAHDRIGLLFGARPVHLSLAIDNAASANSYHLFVMGPEGMYVGWQNIDDPDGIFTSTTKSEDLSQPYGRLQRRRGQRYLHLYMRSIPERLAGKLHLDVRFYEVPPGSLAGATLAAAASFVLIYVVALVLPYTVDGQGLHPLGSDFPALVLAFPALAGALVGFESRSTGLLGGSLSSKTSAFLTVLVSLGASGLYMAQQTTAMRAATSYELPWLRDVIGVHGLLWQVLVTLGLVNTLYASYTWLCRTATFRWLAERPGDDKLTGSSEL</sequence>
<evidence type="ECO:0000313" key="3">
    <source>
        <dbReference type="Proteomes" id="UP001589810"/>
    </source>
</evidence>